<sequence>MLKRHRHLSLLSLGGRWICVKPRIATVFIRDILMMKRTLATIILVSSFSLSSAVMAASLADDMKTLGKNYKVFNQAKNPQDATAALNKMRGAAVNSKQFKLAAHSSEKVPSSTDLFEQIIVEIDKAKVLVQAGKLDEAKQQGKKIAALRDQGHKYYSH</sequence>
<dbReference type="GO" id="GO:0005506">
    <property type="term" value="F:iron ion binding"/>
    <property type="evidence" value="ECO:0007669"/>
    <property type="project" value="InterPro"/>
</dbReference>
<gene>
    <name evidence="3" type="ORF">HMP0015_0913</name>
</gene>
<dbReference type="GO" id="GO:0042597">
    <property type="term" value="C:periplasmic space"/>
    <property type="evidence" value="ECO:0007669"/>
    <property type="project" value="InterPro"/>
</dbReference>
<dbReference type="Pfam" id="PF07361">
    <property type="entry name" value="Cytochrom_B562"/>
    <property type="match status" value="1"/>
</dbReference>
<protein>
    <submittedName>
        <fullName evidence="3">Cytochrome b562</fullName>
    </submittedName>
</protein>
<proteinExistence type="inferred from homology"/>
<dbReference type="AlphaFoldDB" id="D4XMH1"/>
<dbReference type="HOGENOM" id="CLU_140814_0_0_6"/>
<comment type="similarity">
    <text evidence="1">Belongs to the cytochrome b562 family.</text>
</comment>
<dbReference type="GO" id="GO:0009055">
    <property type="term" value="F:electron transfer activity"/>
    <property type="evidence" value="ECO:0007669"/>
    <property type="project" value="InterPro"/>
</dbReference>
<dbReference type="GO" id="GO:0022900">
    <property type="term" value="P:electron transport chain"/>
    <property type="evidence" value="ECO:0007669"/>
    <property type="project" value="InterPro"/>
</dbReference>
<dbReference type="InterPro" id="IPR010980">
    <property type="entry name" value="Cyt_c/b562"/>
</dbReference>
<dbReference type="InterPro" id="IPR009155">
    <property type="entry name" value="Cyt_b562"/>
</dbReference>
<keyword evidence="2" id="KW-0732">Signal</keyword>
<organism evidence="3 4">
    <name type="scientific">Acinetobacter haemolyticus ATCC 19194</name>
    <dbReference type="NCBI Taxonomy" id="707232"/>
    <lineage>
        <taxon>Bacteria</taxon>
        <taxon>Pseudomonadati</taxon>
        <taxon>Pseudomonadota</taxon>
        <taxon>Gammaproteobacteria</taxon>
        <taxon>Moraxellales</taxon>
        <taxon>Moraxellaceae</taxon>
        <taxon>Acinetobacter</taxon>
    </lineage>
</organism>
<comment type="caution">
    <text evidence="3">The sequence shown here is derived from an EMBL/GenBank/DDBJ whole genome shotgun (WGS) entry which is preliminary data.</text>
</comment>
<reference evidence="4" key="1">
    <citation type="submission" date="2010-03" db="EMBL/GenBank/DDBJ databases">
        <title>Complete sequence of Mobiluncus curtisii ATCC 43063.</title>
        <authorList>
            <person name="Muzny D."/>
            <person name="Qin X."/>
            <person name="Deng J."/>
            <person name="Jiang H."/>
            <person name="Liu Y."/>
            <person name="Qu J."/>
            <person name="Song X.-Z."/>
            <person name="Zhang L."/>
            <person name="Thornton R."/>
            <person name="Coyle M."/>
            <person name="Francisco L."/>
            <person name="Jackson L."/>
            <person name="Javaid M."/>
            <person name="Korchina V."/>
            <person name="Kovar C."/>
            <person name="Mata R."/>
            <person name="Mathew T."/>
            <person name="Ngo R."/>
            <person name="Nguyen L."/>
            <person name="Nguyen N."/>
            <person name="Okwuonu G."/>
            <person name="Ongeri F."/>
            <person name="Pham C."/>
            <person name="Simmons D."/>
            <person name="Wilczek-Boney K."/>
            <person name="Hale W."/>
            <person name="Jakkamsetti A."/>
            <person name="Pham P."/>
            <person name="Ruth R."/>
            <person name="San Lucas F."/>
            <person name="Warren J."/>
            <person name="Zhang J."/>
            <person name="Zhao Z."/>
            <person name="Zhou C."/>
            <person name="Zhu D."/>
            <person name="Lee S."/>
            <person name="Bess C."/>
            <person name="Blankenburg K."/>
            <person name="Forbes L."/>
            <person name="Fu Q."/>
            <person name="Gubbala S."/>
            <person name="Hirani K."/>
            <person name="Jayaseelan J.C."/>
            <person name="Lara F."/>
            <person name="Munidasa M."/>
            <person name="Palculict T."/>
            <person name="Patil S."/>
            <person name="Pu L.-L."/>
            <person name="Saada N."/>
            <person name="Tang L."/>
            <person name="Weissenberger G."/>
            <person name="Zhu Y."/>
            <person name="Hemphill L."/>
            <person name="Shang Y."/>
            <person name="Youmans B."/>
            <person name="Ayvaz T."/>
            <person name="Ross M."/>
            <person name="Santibanez J."/>
            <person name="Aqrawi P."/>
            <person name="Gross S."/>
            <person name="Joshi V."/>
            <person name="Fowler G."/>
            <person name="Nazareth L."/>
            <person name="Reid J."/>
            <person name="Worley K."/>
            <person name="Petrosino J."/>
            <person name="Highlander S."/>
            <person name="Gibbs R."/>
            <person name="Gibbs R."/>
        </authorList>
    </citation>
    <scope>NUCLEOTIDE SEQUENCE [LARGE SCALE GENOMIC DNA]</scope>
    <source>
        <strain evidence="4">ATCC 19194</strain>
    </source>
</reference>
<dbReference type="SUPFAM" id="SSF47175">
    <property type="entry name" value="Cytochromes"/>
    <property type="match status" value="1"/>
</dbReference>
<accession>D4XMH1</accession>
<dbReference type="Proteomes" id="UP000003085">
    <property type="component" value="Unassembled WGS sequence"/>
</dbReference>
<evidence type="ECO:0000313" key="3">
    <source>
        <dbReference type="EMBL" id="EFF83590.1"/>
    </source>
</evidence>
<evidence type="ECO:0000313" key="4">
    <source>
        <dbReference type="Proteomes" id="UP000003085"/>
    </source>
</evidence>
<dbReference type="EMBL" id="ADMT01000100">
    <property type="protein sequence ID" value="EFF83590.1"/>
    <property type="molecule type" value="Genomic_DNA"/>
</dbReference>
<dbReference type="GO" id="GO:0020037">
    <property type="term" value="F:heme binding"/>
    <property type="evidence" value="ECO:0007669"/>
    <property type="project" value="InterPro"/>
</dbReference>
<evidence type="ECO:0000256" key="2">
    <source>
        <dbReference type="ARBA" id="ARBA00022729"/>
    </source>
</evidence>
<evidence type="ECO:0000256" key="1">
    <source>
        <dbReference type="ARBA" id="ARBA00005523"/>
    </source>
</evidence>
<dbReference type="Gene3D" id="1.20.120.10">
    <property type="entry name" value="Cytochrome c/b562"/>
    <property type="match status" value="1"/>
</dbReference>
<name>D4XMH1_ACIHA</name>